<gene>
    <name evidence="1" type="ORF">SLEP1_g54521</name>
</gene>
<dbReference type="EMBL" id="BPVZ01000232">
    <property type="protein sequence ID" value="GKV47641.1"/>
    <property type="molecule type" value="Genomic_DNA"/>
</dbReference>
<reference evidence="1 2" key="1">
    <citation type="journal article" date="2021" name="Commun. Biol.">
        <title>The genome of Shorea leprosula (Dipterocarpaceae) highlights the ecological relevance of drought in aseasonal tropical rainforests.</title>
        <authorList>
            <person name="Ng K.K.S."/>
            <person name="Kobayashi M.J."/>
            <person name="Fawcett J.A."/>
            <person name="Hatakeyama M."/>
            <person name="Paape T."/>
            <person name="Ng C.H."/>
            <person name="Ang C.C."/>
            <person name="Tnah L.H."/>
            <person name="Lee C.T."/>
            <person name="Nishiyama T."/>
            <person name="Sese J."/>
            <person name="O'Brien M.J."/>
            <person name="Copetti D."/>
            <person name="Mohd Noor M.I."/>
            <person name="Ong R.C."/>
            <person name="Putra M."/>
            <person name="Sireger I.Z."/>
            <person name="Indrioko S."/>
            <person name="Kosugi Y."/>
            <person name="Izuno A."/>
            <person name="Isagi Y."/>
            <person name="Lee S.L."/>
            <person name="Shimizu K.K."/>
        </authorList>
    </citation>
    <scope>NUCLEOTIDE SEQUENCE [LARGE SCALE GENOMIC DNA]</scope>
    <source>
        <strain evidence="1">214</strain>
    </source>
</reference>
<dbReference type="AlphaFoldDB" id="A0AAV5MCU8"/>
<accession>A0AAV5MCU8</accession>
<evidence type="ECO:0000313" key="2">
    <source>
        <dbReference type="Proteomes" id="UP001054252"/>
    </source>
</evidence>
<evidence type="ECO:0000313" key="1">
    <source>
        <dbReference type="EMBL" id="GKV47641.1"/>
    </source>
</evidence>
<proteinExistence type="predicted"/>
<keyword evidence="2" id="KW-1185">Reference proteome</keyword>
<protein>
    <submittedName>
        <fullName evidence="1">Uncharacterized protein</fullName>
    </submittedName>
</protein>
<sequence length="40" mass="4863">MRSVLWEIRLQQRVRLWRNSTRLLNHVNTNNKTVFGIQPS</sequence>
<comment type="caution">
    <text evidence="1">The sequence shown here is derived from an EMBL/GenBank/DDBJ whole genome shotgun (WGS) entry which is preliminary data.</text>
</comment>
<name>A0AAV5MCU8_9ROSI</name>
<dbReference type="Proteomes" id="UP001054252">
    <property type="component" value="Unassembled WGS sequence"/>
</dbReference>
<organism evidence="1 2">
    <name type="scientific">Rubroshorea leprosula</name>
    <dbReference type="NCBI Taxonomy" id="152421"/>
    <lineage>
        <taxon>Eukaryota</taxon>
        <taxon>Viridiplantae</taxon>
        <taxon>Streptophyta</taxon>
        <taxon>Embryophyta</taxon>
        <taxon>Tracheophyta</taxon>
        <taxon>Spermatophyta</taxon>
        <taxon>Magnoliopsida</taxon>
        <taxon>eudicotyledons</taxon>
        <taxon>Gunneridae</taxon>
        <taxon>Pentapetalae</taxon>
        <taxon>rosids</taxon>
        <taxon>malvids</taxon>
        <taxon>Malvales</taxon>
        <taxon>Dipterocarpaceae</taxon>
        <taxon>Rubroshorea</taxon>
    </lineage>
</organism>